<feature type="region of interest" description="Disordered" evidence="1">
    <location>
        <begin position="215"/>
        <end position="264"/>
    </location>
</feature>
<keyword evidence="2" id="KW-0732">Signal</keyword>
<dbReference type="SUPFAM" id="SSF55797">
    <property type="entry name" value="PR-1-like"/>
    <property type="match status" value="1"/>
</dbReference>
<dbReference type="Gene3D" id="3.40.33.10">
    <property type="entry name" value="CAP"/>
    <property type="match status" value="1"/>
</dbReference>
<accession>A0AAJ7UCR6</accession>
<dbReference type="GO" id="GO:0005576">
    <property type="term" value="C:extracellular region"/>
    <property type="evidence" value="ECO:0007669"/>
    <property type="project" value="InterPro"/>
</dbReference>
<name>A0AAJ7UCR6_PETMA</name>
<dbReference type="RefSeq" id="XP_032834072.1">
    <property type="nucleotide sequence ID" value="XM_032978181.1"/>
</dbReference>
<sequence>MVRMTTTAAVVVRTMVRMAMVAALLIARGSSAQGAVVDAELRRAVVDAHNELRGQVDPPAADMMALRWNPELASQALLYARTCAWEHSAAGLDSVGENLYLVSSVSLNETAAVHAWYAERRDYSFANNLCAAGKMCGHYTQLVWATAEEVGCGSHLCPTVKNLDVKNAHVFVCNYLPSGNFEDERPYRVGTPCSKCSGKCHNKICFRAEGKSSIPGVAPDPPGGAPDPPGGAPDPTRVAPDPRGGVRDPPGGAPDPPGGNAATRGLVQLGTLGLGLLLAMNLPVA</sequence>
<evidence type="ECO:0000259" key="3">
    <source>
        <dbReference type="SMART" id="SM00198"/>
    </source>
</evidence>
<dbReference type="KEGG" id="pmrn:116956505"/>
<feature type="compositionally biased region" description="Pro residues" evidence="1">
    <location>
        <begin position="218"/>
        <end position="232"/>
    </location>
</feature>
<protein>
    <submittedName>
        <fullName evidence="5 6">Peptidase inhibitor 16-like</fullName>
    </submittedName>
</protein>
<feature type="compositionally biased region" description="Low complexity" evidence="1">
    <location>
        <begin position="233"/>
        <end position="250"/>
    </location>
</feature>
<dbReference type="SMART" id="SM00198">
    <property type="entry name" value="SCP"/>
    <property type="match status" value="1"/>
</dbReference>
<evidence type="ECO:0000256" key="2">
    <source>
        <dbReference type="SAM" id="SignalP"/>
    </source>
</evidence>
<evidence type="ECO:0000313" key="5">
    <source>
        <dbReference type="RefSeq" id="XP_032834071.1"/>
    </source>
</evidence>
<evidence type="ECO:0000313" key="6">
    <source>
        <dbReference type="RefSeq" id="XP_032834072.1"/>
    </source>
</evidence>
<dbReference type="Pfam" id="PF00188">
    <property type="entry name" value="CAP"/>
    <property type="match status" value="1"/>
</dbReference>
<evidence type="ECO:0000256" key="1">
    <source>
        <dbReference type="SAM" id="MobiDB-lite"/>
    </source>
</evidence>
<dbReference type="PANTHER" id="PTHR10334">
    <property type="entry name" value="CYSTEINE-RICH SECRETORY PROTEIN-RELATED"/>
    <property type="match status" value="1"/>
</dbReference>
<dbReference type="AlphaFoldDB" id="A0AAJ7UCR6"/>
<organism evidence="4 5">
    <name type="scientific">Petromyzon marinus</name>
    <name type="common">Sea lamprey</name>
    <dbReference type="NCBI Taxonomy" id="7757"/>
    <lineage>
        <taxon>Eukaryota</taxon>
        <taxon>Metazoa</taxon>
        <taxon>Chordata</taxon>
        <taxon>Craniata</taxon>
        <taxon>Vertebrata</taxon>
        <taxon>Cyclostomata</taxon>
        <taxon>Hyperoartia</taxon>
        <taxon>Petromyzontiformes</taxon>
        <taxon>Petromyzontidae</taxon>
        <taxon>Petromyzon</taxon>
    </lineage>
</organism>
<dbReference type="InterPro" id="IPR014044">
    <property type="entry name" value="CAP_dom"/>
</dbReference>
<dbReference type="RefSeq" id="XP_032834073.1">
    <property type="nucleotide sequence ID" value="XM_032978182.1"/>
</dbReference>
<dbReference type="PROSITE" id="PS01010">
    <property type="entry name" value="CRISP_2"/>
    <property type="match status" value="1"/>
</dbReference>
<dbReference type="InterPro" id="IPR001283">
    <property type="entry name" value="CRISP-related"/>
</dbReference>
<proteinExistence type="predicted"/>
<feature type="domain" description="SCP" evidence="3">
    <location>
        <begin position="40"/>
        <end position="183"/>
    </location>
</feature>
<reference evidence="5 6" key="1">
    <citation type="submission" date="2025-04" db="UniProtKB">
        <authorList>
            <consortium name="RefSeq"/>
        </authorList>
    </citation>
    <scope>IDENTIFICATION</scope>
    <source>
        <tissue evidence="5 6">Sperm</tissue>
    </source>
</reference>
<keyword evidence="4" id="KW-1185">Reference proteome</keyword>
<dbReference type="PRINTS" id="PR00837">
    <property type="entry name" value="V5TPXLIKE"/>
</dbReference>
<evidence type="ECO:0000313" key="7">
    <source>
        <dbReference type="RefSeq" id="XP_032834073.1"/>
    </source>
</evidence>
<gene>
    <name evidence="5 6 7" type="primary">LOC116956505</name>
</gene>
<dbReference type="Proteomes" id="UP001318040">
    <property type="component" value="Chromosome 65"/>
</dbReference>
<dbReference type="InterPro" id="IPR035940">
    <property type="entry name" value="CAP_sf"/>
</dbReference>
<dbReference type="InterPro" id="IPR018244">
    <property type="entry name" value="Allrgn_V5/Tpx1_CS"/>
</dbReference>
<dbReference type="RefSeq" id="XP_032834071.1">
    <property type="nucleotide sequence ID" value="XM_032978180.1"/>
</dbReference>
<evidence type="ECO:0000313" key="4">
    <source>
        <dbReference type="Proteomes" id="UP001318040"/>
    </source>
</evidence>
<feature type="chain" id="PRO_5044709469" evidence="2">
    <location>
        <begin position="33"/>
        <end position="285"/>
    </location>
</feature>
<feature type="signal peptide" evidence="2">
    <location>
        <begin position="1"/>
        <end position="32"/>
    </location>
</feature>